<comment type="caution">
    <text evidence="1">The sequence shown here is derived from an EMBL/GenBank/DDBJ whole genome shotgun (WGS) entry which is preliminary data.</text>
</comment>
<dbReference type="Proteomes" id="UP000217838">
    <property type="component" value="Unassembled WGS sequence"/>
</dbReference>
<proteinExistence type="predicted"/>
<evidence type="ECO:0000313" key="1">
    <source>
        <dbReference type="EMBL" id="PCI93832.1"/>
    </source>
</evidence>
<evidence type="ECO:0000313" key="2">
    <source>
        <dbReference type="Proteomes" id="UP000217838"/>
    </source>
</evidence>
<gene>
    <name evidence="1" type="ORF">COB11_04690</name>
</gene>
<reference evidence="2" key="1">
    <citation type="submission" date="2017-08" db="EMBL/GenBank/DDBJ databases">
        <title>A dynamic microbial community with high functional redundancy inhabits the cold, oxic subseafloor aquifer.</title>
        <authorList>
            <person name="Tully B.J."/>
            <person name="Wheat C.G."/>
            <person name="Glazer B.T."/>
            <person name="Huber J.A."/>
        </authorList>
    </citation>
    <scope>NUCLEOTIDE SEQUENCE [LARGE SCALE GENOMIC DNA]</scope>
</reference>
<accession>A0A2A4YG32</accession>
<dbReference type="EMBL" id="NVUU01000051">
    <property type="protein sequence ID" value="PCI93832.1"/>
    <property type="molecule type" value="Genomic_DNA"/>
</dbReference>
<protein>
    <submittedName>
        <fullName evidence="1">Uncharacterized protein</fullName>
    </submittedName>
</protein>
<name>A0A2A4YG32_UNCAE</name>
<dbReference type="AlphaFoldDB" id="A0A2A4YG32"/>
<organism evidence="1 2">
    <name type="scientific">Aerophobetes bacterium</name>
    <dbReference type="NCBI Taxonomy" id="2030807"/>
    <lineage>
        <taxon>Bacteria</taxon>
        <taxon>Candidatus Aerophobota</taxon>
    </lineage>
</organism>
<sequence length="334" mass="36779">MSDMKIDGMSPTEIIPFDGAEDASGKKGTYTVTAKASTVKRGSSTDLQRKLKYETAQEVAAHRKKMEVTFHTEDKKLLLTAGTNTDLIEALMKYGKNLYGVPSLHLAVKEKDLGSMATLIKAGAELSKEVIGLAQEMNDIEVMQVLTKTQSFDAPDQYKFTMTKKIYNFGGGTEFELDSDDIPISYVTKPFFSLNTNYVLKGCEGIEATGTVQILSMGSIFPWAKDLDILDGNGNYLGMIDGEALTTADAKFSIYNANGDKVAIAYLDDNKTGFNIVHPDNYSRVIARMKREYVNDIPDAWSTKVYQGDDVDPRLLKIFAALAVDTEGLFKADK</sequence>